<accession>B8HN34</accession>
<dbReference type="AlphaFoldDB" id="B8HN34"/>
<organism evidence="1">
    <name type="scientific">Cyanothece sp. (strain PCC 7425 / ATCC 29141)</name>
    <dbReference type="NCBI Taxonomy" id="395961"/>
    <lineage>
        <taxon>Bacteria</taxon>
        <taxon>Bacillati</taxon>
        <taxon>Cyanobacteriota</taxon>
        <taxon>Cyanophyceae</taxon>
        <taxon>Gomontiellales</taxon>
        <taxon>Cyanothecaceae</taxon>
        <taxon>Cyanothece</taxon>
    </lineage>
</organism>
<dbReference type="HOGENOM" id="CLU_060840_0_0_3"/>
<dbReference type="PANTHER" id="PTHR37203">
    <property type="match status" value="1"/>
</dbReference>
<dbReference type="KEGG" id="cyn:Cyan7425_3175"/>
<evidence type="ECO:0000313" key="1">
    <source>
        <dbReference type="EMBL" id="ACL45503.1"/>
    </source>
</evidence>
<dbReference type="EMBL" id="CP001344">
    <property type="protein sequence ID" value="ACL45503.1"/>
    <property type="molecule type" value="Genomic_DNA"/>
</dbReference>
<reference evidence="1" key="1">
    <citation type="submission" date="2009-01" db="EMBL/GenBank/DDBJ databases">
        <title>Complete sequence of chromosome Cyanothece sp. PCC 7425.</title>
        <authorList>
            <consortium name="US DOE Joint Genome Institute"/>
            <person name="Lucas S."/>
            <person name="Copeland A."/>
            <person name="Lapidus A."/>
            <person name="Glavina del Rio T."/>
            <person name="Dalin E."/>
            <person name="Tice H."/>
            <person name="Bruce D."/>
            <person name="Goodwin L."/>
            <person name="Pitluck S."/>
            <person name="Sims D."/>
            <person name="Meineke L."/>
            <person name="Brettin T."/>
            <person name="Detter J.C."/>
            <person name="Han C."/>
            <person name="Larimer F."/>
            <person name="Land M."/>
            <person name="Hauser L."/>
            <person name="Kyrpides N."/>
            <person name="Ovchinnikova G."/>
            <person name="Liberton M."/>
            <person name="Stoeckel J."/>
            <person name="Banerjee A."/>
            <person name="Singh A."/>
            <person name="Page L."/>
            <person name="Sato H."/>
            <person name="Zhao L."/>
            <person name="Sherman L."/>
            <person name="Pakrasi H."/>
            <person name="Richardson P."/>
        </authorList>
    </citation>
    <scope>NUCLEOTIDE SEQUENCE</scope>
    <source>
        <strain evidence="1">PCC 7425</strain>
    </source>
</reference>
<sequence>MDELRTALELATDEELQDLTQILFTKKFNPLDYLRTPDPITVQNQDRQDWIDTLEQRFRFLAADGFTVLKGKADQITYRQVLLNVCQHLKLTLPPNLSTTELEAEIFLSLLQKVWKKLSRSDRQSLQQRLQRSLSQVSPQHALSLDLQSDPLRLLLEGGTALAVSSVVRPALVQMVAQQFAAHFAAYQVAKEALVGVPLHLQQQIVLQSARQGMALSAARYSVTRSVFAFLGSALWVWFFVDLGWRAIATNYGRVIPTVFALAQIRLTRSEYCFNPI</sequence>
<dbReference type="STRING" id="395961.Cyan7425_3175"/>
<dbReference type="PANTHER" id="PTHR37203:SF3">
    <property type="entry name" value="SLR0975 PROTEIN"/>
    <property type="match status" value="1"/>
</dbReference>
<protein>
    <submittedName>
        <fullName evidence="1">Uncharacterized protein</fullName>
    </submittedName>
</protein>
<dbReference type="OrthoDB" id="481313at2"/>
<proteinExistence type="predicted"/>
<gene>
    <name evidence="1" type="ordered locus">Cyan7425_3175</name>
</gene>
<dbReference type="eggNOG" id="COG4735">
    <property type="taxonomic scope" value="Bacteria"/>
</dbReference>
<name>B8HN34_CYAP4</name>